<dbReference type="STRING" id="1379270.GEMMAAP_00365"/>
<dbReference type="Pfam" id="PF05960">
    <property type="entry name" value="DUF885"/>
    <property type="match status" value="1"/>
</dbReference>
<organism evidence="2 3">
    <name type="scientific">Gemmatimonas phototrophica</name>
    <dbReference type="NCBI Taxonomy" id="1379270"/>
    <lineage>
        <taxon>Bacteria</taxon>
        <taxon>Pseudomonadati</taxon>
        <taxon>Gemmatimonadota</taxon>
        <taxon>Gemmatimonadia</taxon>
        <taxon>Gemmatimonadales</taxon>
        <taxon>Gemmatimonadaceae</taxon>
        <taxon>Gemmatimonas</taxon>
    </lineage>
</organism>
<feature type="chain" id="PRO_5007506385" description="DUF885 domain-containing protein" evidence="1">
    <location>
        <begin position="31"/>
        <end position="549"/>
    </location>
</feature>
<dbReference type="Proteomes" id="UP000076404">
    <property type="component" value="Chromosome"/>
</dbReference>
<protein>
    <recommendedName>
        <fullName evidence="4">DUF885 domain-containing protein</fullName>
    </recommendedName>
</protein>
<reference evidence="2 3" key="1">
    <citation type="journal article" date="2014" name="Proc. Natl. Acad. Sci. U.S.A.">
        <title>Functional type 2 photosynthetic reaction centers found in the rare bacterial phylum Gemmatimonadetes.</title>
        <authorList>
            <person name="Zeng Y."/>
            <person name="Feng F."/>
            <person name="Medova H."/>
            <person name="Dean J."/>
            <person name="Koblizek M."/>
        </authorList>
    </citation>
    <scope>NUCLEOTIDE SEQUENCE [LARGE SCALE GENOMIC DNA]</scope>
    <source>
        <strain evidence="2 3">AP64</strain>
    </source>
</reference>
<gene>
    <name evidence="2" type="ORF">GEMMAAP_00365</name>
</gene>
<evidence type="ECO:0000313" key="2">
    <source>
        <dbReference type="EMBL" id="AMW03714.1"/>
    </source>
</evidence>
<dbReference type="InterPro" id="IPR010281">
    <property type="entry name" value="DUF885"/>
</dbReference>
<dbReference type="EMBL" id="CP011454">
    <property type="protein sequence ID" value="AMW03714.1"/>
    <property type="molecule type" value="Genomic_DNA"/>
</dbReference>
<keyword evidence="3" id="KW-1185">Reference proteome</keyword>
<dbReference type="RefSeq" id="WP_026848985.1">
    <property type="nucleotide sequence ID" value="NZ_CP011454.1"/>
</dbReference>
<reference evidence="2 3" key="2">
    <citation type="journal article" date="2016" name="Environ. Microbiol. Rep.">
        <title>Metagenomic evidence for the presence of phototrophic Gemmatimonadetes bacteria in diverse environments.</title>
        <authorList>
            <person name="Zeng Y."/>
            <person name="Baumbach J."/>
            <person name="Barbosa E.G."/>
            <person name="Azevedo V."/>
            <person name="Zhang C."/>
            <person name="Koblizek M."/>
        </authorList>
    </citation>
    <scope>NUCLEOTIDE SEQUENCE [LARGE SCALE GENOMIC DNA]</scope>
    <source>
        <strain evidence="2 3">AP64</strain>
    </source>
</reference>
<accession>A0A143BH31</accession>
<name>A0A143BH31_9BACT</name>
<dbReference type="PANTHER" id="PTHR33361">
    <property type="entry name" value="GLR0591 PROTEIN"/>
    <property type="match status" value="1"/>
</dbReference>
<dbReference type="OrthoDB" id="7277554at2"/>
<keyword evidence="1" id="KW-0732">Signal</keyword>
<dbReference type="eggNOG" id="COG4805">
    <property type="taxonomic scope" value="Bacteria"/>
</dbReference>
<proteinExistence type="predicted"/>
<evidence type="ECO:0000313" key="3">
    <source>
        <dbReference type="Proteomes" id="UP000076404"/>
    </source>
</evidence>
<dbReference type="KEGG" id="gph:GEMMAAP_00365"/>
<sequence length="549" mass="62456">MRPSLPLRTRRRLCALALLVAGIAARPGNAAAQSDAQRDSLVQLNEALRTLRAPPTEGGVPVYSPETLSRWRTGLNALRARHAAFNTATWSVADRIDHILVRTQLDAFDFELRVLRPWARDPGHWVDLLARAPYTGVPLTADGRTRLTQQLRAVPRTVAAARRALTEPAGELAGIAHFHLTRSDGVNQGEPRRDPPPAGIIGWYEDLRARLVQHDPTLVPLADSSLTALRAFAGWLATERPRMTAPAHIGLEDYAWYLRHVRLVPLNVEQVRLIGEREIARARSLLAFDRHKYRALPAIVPVTTVEEHERRTREAETHIRTFTQRERLLTIPTDIPPQYDTDAFFIDRSAWGGARHFWEELTYRDPLNNHVHASIPGHRFDGALQRRQPRPIRRGFSDGTRAEGWAFYIEEMYLHTGLLDDRPKGRELFWIAQLKRAARVHAELRMQTGEWTLDDAIKYLVREVPLMEENLARYDLAIYLRRPAYGMNYTIGKTQLEQLLADRQRQLGDAFDLGTFHDAFLAAGPIPIALIRWELTGLEDELRALGVLK</sequence>
<evidence type="ECO:0008006" key="4">
    <source>
        <dbReference type="Google" id="ProtNLM"/>
    </source>
</evidence>
<feature type="signal peptide" evidence="1">
    <location>
        <begin position="1"/>
        <end position="30"/>
    </location>
</feature>
<dbReference type="AlphaFoldDB" id="A0A143BH31"/>
<evidence type="ECO:0000256" key="1">
    <source>
        <dbReference type="SAM" id="SignalP"/>
    </source>
</evidence>
<dbReference type="PANTHER" id="PTHR33361:SF2">
    <property type="entry name" value="DUF885 DOMAIN-CONTAINING PROTEIN"/>
    <property type="match status" value="1"/>
</dbReference>